<accession>A0A3S5BT09</accession>
<dbReference type="OrthoDB" id="65789at2759"/>
<organism evidence="1 2">
    <name type="scientific">Protopolystoma xenopodis</name>
    <dbReference type="NCBI Taxonomy" id="117903"/>
    <lineage>
        <taxon>Eukaryota</taxon>
        <taxon>Metazoa</taxon>
        <taxon>Spiralia</taxon>
        <taxon>Lophotrochozoa</taxon>
        <taxon>Platyhelminthes</taxon>
        <taxon>Monogenea</taxon>
        <taxon>Polyopisthocotylea</taxon>
        <taxon>Polystomatidea</taxon>
        <taxon>Polystomatidae</taxon>
        <taxon>Protopolystoma</taxon>
    </lineage>
</organism>
<evidence type="ECO:0000313" key="1">
    <source>
        <dbReference type="EMBL" id="VEL38416.1"/>
    </source>
</evidence>
<evidence type="ECO:0000313" key="2">
    <source>
        <dbReference type="Proteomes" id="UP000784294"/>
    </source>
</evidence>
<comment type="caution">
    <text evidence="1">The sequence shown here is derived from an EMBL/GenBank/DDBJ whole genome shotgun (WGS) entry which is preliminary data.</text>
</comment>
<reference evidence="1" key="1">
    <citation type="submission" date="2018-11" db="EMBL/GenBank/DDBJ databases">
        <authorList>
            <consortium name="Pathogen Informatics"/>
        </authorList>
    </citation>
    <scope>NUCLEOTIDE SEQUENCE</scope>
</reference>
<dbReference type="AlphaFoldDB" id="A0A3S5BT09"/>
<dbReference type="InterPro" id="IPR036028">
    <property type="entry name" value="SH3-like_dom_sf"/>
</dbReference>
<keyword evidence="2" id="KW-1185">Reference proteome</keyword>
<name>A0A3S5BT09_9PLAT</name>
<evidence type="ECO:0008006" key="3">
    <source>
        <dbReference type="Google" id="ProtNLM"/>
    </source>
</evidence>
<dbReference type="Gene3D" id="2.30.30.40">
    <property type="entry name" value="SH3 Domains"/>
    <property type="match status" value="1"/>
</dbReference>
<dbReference type="Proteomes" id="UP000784294">
    <property type="component" value="Unassembled WGS sequence"/>
</dbReference>
<gene>
    <name evidence="1" type="ORF">PXEA_LOCUS31856</name>
</gene>
<dbReference type="EMBL" id="CAAALY010257864">
    <property type="protein sequence ID" value="VEL38416.1"/>
    <property type="molecule type" value="Genomic_DNA"/>
</dbReference>
<dbReference type="SUPFAM" id="SSF50044">
    <property type="entry name" value="SH3-domain"/>
    <property type="match status" value="1"/>
</dbReference>
<sequence length="111" mass="11901">MAPRLAGPLPLLEARIPISPTDLALRRRFLSGTLIDATSCSGNPGDLGGANLCMPSSGLLQSLFVRAQVDYDPAKDSQQVAPQRALGIRSGEVWQVVNAKDPDWWQVNSST</sequence>
<protein>
    <recommendedName>
        <fullName evidence="3">SH3 domain-containing protein</fullName>
    </recommendedName>
</protein>
<proteinExistence type="predicted"/>